<keyword evidence="3" id="KW-0175">Coiled coil</keyword>
<reference evidence="7" key="1">
    <citation type="submission" date="2024-06" db="EMBL/GenBank/DDBJ databases">
        <authorList>
            <person name="Ryan C."/>
        </authorList>
    </citation>
    <scope>NUCLEOTIDE SEQUENCE [LARGE SCALE GENOMIC DNA]</scope>
</reference>
<evidence type="ECO:0000313" key="6">
    <source>
        <dbReference type="EMBL" id="CAL4939424.1"/>
    </source>
</evidence>
<comment type="subcellular location">
    <subcellularLocation>
        <location evidence="1">Nucleus</location>
        <location evidence="1">Nucleolus</location>
    </subcellularLocation>
</comment>
<organism evidence="6 7">
    <name type="scientific">Urochloa decumbens</name>
    <dbReference type="NCBI Taxonomy" id="240449"/>
    <lineage>
        <taxon>Eukaryota</taxon>
        <taxon>Viridiplantae</taxon>
        <taxon>Streptophyta</taxon>
        <taxon>Embryophyta</taxon>
        <taxon>Tracheophyta</taxon>
        <taxon>Spermatophyta</taxon>
        <taxon>Magnoliopsida</taxon>
        <taxon>Liliopsida</taxon>
        <taxon>Poales</taxon>
        <taxon>Poaceae</taxon>
        <taxon>PACMAD clade</taxon>
        <taxon>Panicoideae</taxon>
        <taxon>Panicodae</taxon>
        <taxon>Paniceae</taxon>
        <taxon>Melinidinae</taxon>
        <taxon>Urochloa</taxon>
    </lineage>
</organism>
<dbReference type="InterPro" id="IPR019186">
    <property type="entry name" value="Nucleolar_protein_12"/>
</dbReference>
<keyword evidence="4" id="KW-0539">Nucleus</keyword>
<dbReference type="Pfam" id="PF09805">
    <property type="entry name" value="Nop25"/>
    <property type="match status" value="1"/>
</dbReference>
<evidence type="ECO:0000256" key="2">
    <source>
        <dbReference type="ARBA" id="ARBA00007175"/>
    </source>
</evidence>
<evidence type="ECO:0000313" key="7">
    <source>
        <dbReference type="Proteomes" id="UP001497457"/>
    </source>
</evidence>
<dbReference type="GO" id="GO:0005730">
    <property type="term" value="C:nucleolus"/>
    <property type="evidence" value="ECO:0007669"/>
    <property type="project" value="UniProtKB-SubCell"/>
</dbReference>
<feature type="compositionally biased region" description="Basic residues" evidence="5">
    <location>
        <begin position="220"/>
        <end position="255"/>
    </location>
</feature>
<sequence>MAWEEEAVEEEEYGEEMAASESEAEDVVVGQMPTVMVPKHIKKRSLKNKALSVTLDKKALKCGFLFRQLTNHHPLSEHPQDLSDGSWFCRDFVTGFHKRKKKRRKEAQKVLQEKERKKRIEARKRRKQEKEIALYGRVLSSDDAGLENEDIVDDGEDIENDEPLSEIKTYEDDATRITVTTSEITPEDDDIGPRTVGSVSASYINKNPNSVVKKNSSLGVKKKPQKRTFKNKSKAKKGDKKRGAVKGKRKGKGRK</sequence>
<gene>
    <name evidence="6" type="ORF">URODEC1_LOCUS31906</name>
</gene>
<feature type="region of interest" description="Disordered" evidence="5">
    <location>
        <begin position="1"/>
        <end position="26"/>
    </location>
</feature>
<protein>
    <submittedName>
        <fullName evidence="6">Uncharacterized protein</fullName>
    </submittedName>
</protein>
<comment type="similarity">
    <text evidence="2">Belongs to the RRP17 family.</text>
</comment>
<feature type="compositionally biased region" description="Basic residues" evidence="5">
    <location>
        <begin position="116"/>
        <end position="126"/>
    </location>
</feature>
<dbReference type="PANTHER" id="PTHR14577:SF0">
    <property type="entry name" value="NUCLEOLAR PROTEIN 12"/>
    <property type="match status" value="1"/>
</dbReference>
<evidence type="ECO:0000256" key="5">
    <source>
        <dbReference type="SAM" id="MobiDB-lite"/>
    </source>
</evidence>
<evidence type="ECO:0000256" key="1">
    <source>
        <dbReference type="ARBA" id="ARBA00004604"/>
    </source>
</evidence>
<feature type="region of interest" description="Disordered" evidence="5">
    <location>
        <begin position="103"/>
        <end position="126"/>
    </location>
</feature>
<feature type="compositionally biased region" description="Acidic residues" evidence="5">
    <location>
        <begin position="1"/>
        <end position="15"/>
    </location>
</feature>
<feature type="region of interest" description="Disordered" evidence="5">
    <location>
        <begin position="180"/>
        <end position="255"/>
    </location>
</feature>
<feature type="compositionally biased region" description="Low complexity" evidence="5">
    <location>
        <begin position="205"/>
        <end position="217"/>
    </location>
</feature>
<proteinExistence type="inferred from homology"/>
<evidence type="ECO:0000256" key="3">
    <source>
        <dbReference type="ARBA" id="ARBA00023054"/>
    </source>
</evidence>
<dbReference type="PANTHER" id="PTHR14577">
    <property type="entry name" value="NUCLEOLAR PROTEIN 12"/>
    <property type="match status" value="1"/>
</dbReference>
<dbReference type="EMBL" id="OZ075126">
    <property type="protein sequence ID" value="CAL4939424.1"/>
    <property type="molecule type" value="Genomic_DNA"/>
</dbReference>
<name>A0ABC8YES8_9POAL</name>
<dbReference type="AlphaFoldDB" id="A0ABC8YES8"/>
<accession>A0ABC8YES8</accession>
<dbReference type="Proteomes" id="UP001497457">
    <property type="component" value="Chromosome 16b"/>
</dbReference>
<reference evidence="6 7" key="2">
    <citation type="submission" date="2024-10" db="EMBL/GenBank/DDBJ databases">
        <authorList>
            <person name="Ryan C."/>
        </authorList>
    </citation>
    <scope>NUCLEOTIDE SEQUENCE [LARGE SCALE GENOMIC DNA]</scope>
</reference>
<evidence type="ECO:0000256" key="4">
    <source>
        <dbReference type="ARBA" id="ARBA00023242"/>
    </source>
</evidence>
<keyword evidence="7" id="KW-1185">Reference proteome</keyword>